<comment type="similarity">
    <text evidence="1">Belongs to the transferase hexapeptide repeat family.</text>
</comment>
<feature type="domain" description="Tetrahydrodipicolinate-N-succinyltransferase chain A" evidence="2">
    <location>
        <begin position="8"/>
        <end position="70"/>
    </location>
</feature>
<reference evidence="3" key="2">
    <citation type="journal article" date="2014" name="ISME J.">
        <title>Microbial stratification in low pH oxic and suboxic macroscopic growths along an acid mine drainage.</title>
        <authorList>
            <person name="Mendez-Garcia C."/>
            <person name="Mesa V."/>
            <person name="Sprenger R.R."/>
            <person name="Richter M."/>
            <person name="Diez M.S."/>
            <person name="Solano J."/>
            <person name="Bargiela R."/>
            <person name="Golyshina O.V."/>
            <person name="Manteca A."/>
            <person name="Ramos J.L."/>
            <person name="Gallego J.R."/>
            <person name="Llorente I."/>
            <person name="Martins Dos Santos V.A."/>
            <person name="Jensen O.N."/>
            <person name="Pelaez A.I."/>
            <person name="Sanchez J."/>
            <person name="Ferrer M."/>
        </authorList>
    </citation>
    <scope>NUCLEOTIDE SEQUENCE</scope>
</reference>
<accession>T0YR56</accession>
<dbReference type="NCBIfam" id="NF008808">
    <property type="entry name" value="PRK11830.1"/>
    <property type="match status" value="1"/>
</dbReference>
<dbReference type="Pfam" id="PF14602">
    <property type="entry name" value="Hexapep_2"/>
    <property type="match status" value="1"/>
</dbReference>
<dbReference type="Gene3D" id="1.10.166.10">
    <property type="entry name" value="Tetrahydrodipicolinate-N-succinyltransferase, N-terminal domain"/>
    <property type="match status" value="1"/>
</dbReference>
<dbReference type="AlphaFoldDB" id="T0YR56"/>
<protein>
    <submittedName>
        <fullName evidence="3">2,3,4,5-tetrahydropyridine-2-carboxylate N-succinyltransferase</fullName>
    </submittedName>
</protein>
<dbReference type="InterPro" id="IPR050179">
    <property type="entry name" value="Trans_hexapeptide_repeat"/>
</dbReference>
<dbReference type="PANTHER" id="PTHR43300:SF10">
    <property type="entry name" value="2,3,4,5-TETRAHYDROPYRIDINE-2,6-DICARBOXYLATE N-ACETYLTRANSFERASE"/>
    <property type="match status" value="1"/>
</dbReference>
<gene>
    <name evidence="3" type="ORF">B1B_17292</name>
</gene>
<comment type="caution">
    <text evidence="3">The sequence shown here is derived from an EMBL/GenBank/DDBJ whole genome shotgun (WGS) entry which is preliminary data.</text>
</comment>
<dbReference type="InterPro" id="IPR037133">
    <property type="entry name" value="THP_succinylTrfase_N_sf"/>
</dbReference>
<dbReference type="InterPro" id="IPR011004">
    <property type="entry name" value="Trimer_LpxA-like_sf"/>
</dbReference>
<dbReference type="CDD" id="cd03350">
    <property type="entry name" value="LbH_THP_succinylT"/>
    <property type="match status" value="1"/>
</dbReference>
<dbReference type="EMBL" id="AUZY01011541">
    <property type="protein sequence ID" value="EQD34297.1"/>
    <property type="molecule type" value="Genomic_DNA"/>
</dbReference>
<dbReference type="Gene3D" id="2.160.10.10">
    <property type="entry name" value="Hexapeptide repeat proteins"/>
    <property type="match status" value="1"/>
</dbReference>
<dbReference type="InterPro" id="IPR001451">
    <property type="entry name" value="Hexapep"/>
</dbReference>
<dbReference type="InterPro" id="IPR023180">
    <property type="entry name" value="THP_succinylTrfase_dom1"/>
</dbReference>
<dbReference type="Pfam" id="PF00132">
    <property type="entry name" value="Hexapep"/>
    <property type="match status" value="1"/>
</dbReference>
<evidence type="ECO:0000313" key="3">
    <source>
        <dbReference type="EMBL" id="EQD34297.1"/>
    </source>
</evidence>
<evidence type="ECO:0000259" key="2">
    <source>
        <dbReference type="Pfam" id="PF14805"/>
    </source>
</evidence>
<dbReference type="SUPFAM" id="SSF51161">
    <property type="entry name" value="Trimeric LpxA-like enzymes"/>
    <property type="match status" value="1"/>
</dbReference>
<dbReference type="Pfam" id="PF14805">
    <property type="entry name" value="THDPS_N_2"/>
    <property type="match status" value="1"/>
</dbReference>
<organism evidence="3">
    <name type="scientific">mine drainage metagenome</name>
    <dbReference type="NCBI Taxonomy" id="410659"/>
    <lineage>
        <taxon>unclassified sequences</taxon>
        <taxon>metagenomes</taxon>
        <taxon>ecological metagenomes</taxon>
    </lineage>
</organism>
<evidence type="ECO:0000256" key="1">
    <source>
        <dbReference type="ARBA" id="ARBA00007274"/>
    </source>
</evidence>
<proteinExistence type="inferred from homology"/>
<sequence length="275" mass="30158">MQATEARKIFDDFWDHQEDITPDAVPVALDEALTWLIRELENGRVRVASPTPDGWTTHGWVQTGIQLLFRSRRTRPMTGMLQNWYDKIQLQSAGEPDYWSRRHCRVAPPATVREGAHIGAHTVLMPSYVNIGAYIGDDCLIDTWSTIGSGAQIGNRVHISGGVGIGGVLEPIQSAPVIIEDDCFIGARSEIAEGITVHRGAVLAMGLFLGGSTRIVDRQSGTVSYGHIPENAVVVPGTYPGRDGRYALHCAVIVKRVDTKTRQRVGLNAILRDLE</sequence>
<keyword evidence="3" id="KW-0808">Transferase</keyword>
<reference evidence="3" key="1">
    <citation type="submission" date="2013-08" db="EMBL/GenBank/DDBJ databases">
        <authorList>
            <person name="Mendez C."/>
            <person name="Richter M."/>
            <person name="Ferrer M."/>
            <person name="Sanchez J."/>
        </authorList>
    </citation>
    <scope>NUCLEOTIDE SEQUENCE</scope>
</reference>
<dbReference type="PANTHER" id="PTHR43300">
    <property type="entry name" value="ACETYLTRANSFERASE"/>
    <property type="match status" value="1"/>
</dbReference>
<dbReference type="GO" id="GO:0016740">
    <property type="term" value="F:transferase activity"/>
    <property type="evidence" value="ECO:0007669"/>
    <property type="project" value="UniProtKB-KW"/>
</dbReference>
<name>T0YR56_9ZZZZ</name>